<dbReference type="CDD" id="cd08432">
    <property type="entry name" value="PBP2_GcdR_TrpI_HvrB_AmpR_like"/>
    <property type="match status" value="1"/>
</dbReference>
<comment type="caution">
    <text evidence="6">The sequence shown here is derived from an EMBL/GenBank/DDBJ whole genome shotgun (WGS) entry which is preliminary data.</text>
</comment>
<dbReference type="InterPro" id="IPR005119">
    <property type="entry name" value="LysR_subst-bd"/>
</dbReference>
<dbReference type="PROSITE" id="PS50931">
    <property type="entry name" value="HTH_LYSR"/>
    <property type="match status" value="1"/>
</dbReference>
<dbReference type="SUPFAM" id="SSF46785">
    <property type="entry name" value="Winged helix' DNA-binding domain"/>
    <property type="match status" value="1"/>
</dbReference>
<dbReference type="Pfam" id="PF00126">
    <property type="entry name" value="HTH_1"/>
    <property type="match status" value="1"/>
</dbReference>
<dbReference type="GO" id="GO:0003700">
    <property type="term" value="F:DNA-binding transcription factor activity"/>
    <property type="evidence" value="ECO:0007669"/>
    <property type="project" value="InterPro"/>
</dbReference>
<evidence type="ECO:0000256" key="3">
    <source>
        <dbReference type="ARBA" id="ARBA00023125"/>
    </source>
</evidence>
<sequence length="304" mass="32795">MKRGRLPLTALRSFEAAGRLESVTRAAEELFVSQAAVSRQIRELECSLGCALFVRHHRGVSLTREGAALIEVLTGAFDAISDGLAAAAERAGEGEVAVSVEPSFAAGWLVTALSGFRAGHPGIDVNVDSTARLAGFRAGDAELAIRFSAHRSRWPRTQSRWLYDVEMVPLAAPSLFEAEGLPSRPEDLDRHALLHEDSRAIWEQWFAEAGVAPTTVRRGPVYADGGLVRQAALDGQGIGLLERRMVEADLRAGRLVQVFDRPIRYGAYFLVARDFARLSPPAARFADWIGESFGSGAGKDTAGA</sequence>
<dbReference type="PRINTS" id="PR00039">
    <property type="entry name" value="HTHLYSR"/>
</dbReference>
<dbReference type="Gene3D" id="1.10.10.10">
    <property type="entry name" value="Winged helix-like DNA-binding domain superfamily/Winged helix DNA-binding domain"/>
    <property type="match status" value="1"/>
</dbReference>
<dbReference type="PANTHER" id="PTHR30537:SF74">
    <property type="entry name" value="HTH-TYPE TRANSCRIPTIONAL REGULATOR TRPI"/>
    <property type="match status" value="1"/>
</dbReference>
<dbReference type="FunFam" id="1.10.10.10:FF:000038">
    <property type="entry name" value="Glycine cleavage system transcriptional activator"/>
    <property type="match status" value="1"/>
</dbReference>
<keyword evidence="3" id="KW-0238">DNA-binding</keyword>
<accession>A0A1C1YTE1</accession>
<keyword evidence="7" id="KW-1185">Reference proteome</keyword>
<name>A0A1C1YTE1_9HYPH</name>
<evidence type="ECO:0000256" key="2">
    <source>
        <dbReference type="ARBA" id="ARBA00023015"/>
    </source>
</evidence>
<dbReference type="GO" id="GO:0006351">
    <property type="term" value="P:DNA-templated transcription"/>
    <property type="evidence" value="ECO:0007669"/>
    <property type="project" value="TreeGrafter"/>
</dbReference>
<dbReference type="Proteomes" id="UP000094795">
    <property type="component" value="Unassembled WGS sequence"/>
</dbReference>
<dbReference type="RefSeq" id="WP_066181655.1">
    <property type="nucleotide sequence ID" value="NZ_LQZT01000034.1"/>
</dbReference>
<dbReference type="SUPFAM" id="SSF53850">
    <property type="entry name" value="Periplasmic binding protein-like II"/>
    <property type="match status" value="1"/>
</dbReference>
<keyword evidence="4" id="KW-0804">Transcription</keyword>
<dbReference type="GO" id="GO:0043565">
    <property type="term" value="F:sequence-specific DNA binding"/>
    <property type="evidence" value="ECO:0007669"/>
    <property type="project" value="TreeGrafter"/>
</dbReference>
<feature type="domain" description="HTH lysR-type" evidence="5">
    <location>
        <begin position="6"/>
        <end position="63"/>
    </location>
</feature>
<dbReference type="AlphaFoldDB" id="A0A1C1YTE1"/>
<dbReference type="OrthoDB" id="9807765at2"/>
<dbReference type="InterPro" id="IPR000847">
    <property type="entry name" value="LysR_HTH_N"/>
</dbReference>
<dbReference type="PANTHER" id="PTHR30537">
    <property type="entry name" value="HTH-TYPE TRANSCRIPTIONAL REGULATOR"/>
    <property type="match status" value="1"/>
</dbReference>
<protein>
    <submittedName>
        <fullName evidence="6">Transcriptional regulator</fullName>
    </submittedName>
</protein>
<evidence type="ECO:0000259" key="5">
    <source>
        <dbReference type="PROSITE" id="PS50931"/>
    </source>
</evidence>
<keyword evidence="2" id="KW-0805">Transcription regulation</keyword>
<proteinExistence type="inferred from homology"/>
<comment type="similarity">
    <text evidence="1">Belongs to the LysR transcriptional regulatory family.</text>
</comment>
<evidence type="ECO:0000256" key="1">
    <source>
        <dbReference type="ARBA" id="ARBA00009437"/>
    </source>
</evidence>
<dbReference type="InterPro" id="IPR036388">
    <property type="entry name" value="WH-like_DNA-bd_sf"/>
</dbReference>
<reference evidence="6 7" key="1">
    <citation type="submission" date="2015-12" db="EMBL/GenBank/DDBJ databases">
        <authorList>
            <person name="Shamseldin A."/>
            <person name="Moawad H."/>
            <person name="Abd El-Rahim W.M."/>
            <person name="Sadowsky M.J."/>
        </authorList>
    </citation>
    <scope>NUCLEOTIDE SEQUENCE [LARGE SCALE GENOMIC DNA]</scope>
    <source>
        <strain evidence="6 7">JC234</strain>
    </source>
</reference>
<evidence type="ECO:0000313" key="6">
    <source>
        <dbReference type="EMBL" id="OCW56793.1"/>
    </source>
</evidence>
<dbReference type="Pfam" id="PF03466">
    <property type="entry name" value="LysR_substrate"/>
    <property type="match status" value="1"/>
</dbReference>
<dbReference type="STRING" id="1480615.AWJ14_17910"/>
<dbReference type="InterPro" id="IPR058163">
    <property type="entry name" value="LysR-type_TF_proteobact-type"/>
</dbReference>
<gene>
    <name evidence="6" type="ORF">AWJ14_17910</name>
</gene>
<dbReference type="Gene3D" id="3.40.190.10">
    <property type="entry name" value="Periplasmic binding protein-like II"/>
    <property type="match status" value="2"/>
</dbReference>
<evidence type="ECO:0000256" key="4">
    <source>
        <dbReference type="ARBA" id="ARBA00023163"/>
    </source>
</evidence>
<dbReference type="EMBL" id="LQZT01000034">
    <property type="protein sequence ID" value="OCW56793.1"/>
    <property type="molecule type" value="Genomic_DNA"/>
</dbReference>
<organism evidence="6 7">
    <name type="scientific">Hoeflea olei</name>
    <dbReference type="NCBI Taxonomy" id="1480615"/>
    <lineage>
        <taxon>Bacteria</taxon>
        <taxon>Pseudomonadati</taxon>
        <taxon>Pseudomonadota</taxon>
        <taxon>Alphaproteobacteria</taxon>
        <taxon>Hyphomicrobiales</taxon>
        <taxon>Rhizobiaceae</taxon>
        <taxon>Hoeflea</taxon>
    </lineage>
</organism>
<evidence type="ECO:0000313" key="7">
    <source>
        <dbReference type="Proteomes" id="UP000094795"/>
    </source>
</evidence>
<dbReference type="InterPro" id="IPR036390">
    <property type="entry name" value="WH_DNA-bd_sf"/>
</dbReference>